<dbReference type="NCBIfam" id="NF045534">
    <property type="entry name" value="small_EYxxD"/>
    <property type="match status" value="1"/>
</dbReference>
<keyword evidence="3" id="KW-1185">Reference proteome</keyword>
<proteinExistence type="predicted"/>
<keyword evidence="1" id="KW-0812">Transmembrane</keyword>
<dbReference type="RefSeq" id="WP_342767133.1">
    <property type="nucleotide sequence ID" value="NZ_QLMH01000025.1"/>
</dbReference>
<evidence type="ECO:0000313" key="3">
    <source>
        <dbReference type="Proteomes" id="UP000248555"/>
    </source>
</evidence>
<reference evidence="2 3" key="1">
    <citation type="submission" date="2018-06" db="EMBL/GenBank/DDBJ databases">
        <title>Genomic Encyclopedia of Type Strains, Phase III (KMG-III): the genomes of soil and plant-associated and newly described type strains.</title>
        <authorList>
            <person name="Whitman W."/>
        </authorList>
    </citation>
    <scope>NUCLEOTIDE SEQUENCE [LARGE SCALE GENOMIC DNA]</scope>
    <source>
        <strain evidence="2 3">CGMCC 1.8979</strain>
    </source>
</reference>
<dbReference type="EMBL" id="QLMH01000025">
    <property type="protein sequence ID" value="RAK15083.1"/>
    <property type="molecule type" value="Genomic_DNA"/>
</dbReference>
<protein>
    <submittedName>
        <fullName evidence="2">Uncharacterized protein</fullName>
    </submittedName>
</protein>
<keyword evidence="1" id="KW-0472">Membrane</keyword>
<evidence type="ECO:0000256" key="1">
    <source>
        <dbReference type="SAM" id="Phobius"/>
    </source>
</evidence>
<organism evidence="2 3">
    <name type="scientific">Paranoxybacillus vitaminiphilus</name>
    <dbReference type="NCBI Taxonomy" id="581036"/>
    <lineage>
        <taxon>Bacteria</taxon>
        <taxon>Bacillati</taxon>
        <taxon>Bacillota</taxon>
        <taxon>Bacilli</taxon>
        <taxon>Bacillales</taxon>
        <taxon>Anoxybacillaceae</taxon>
        <taxon>Paranoxybacillus</taxon>
    </lineage>
</organism>
<sequence length="34" mass="4046">MFFEYMTDMLYVLASLIGGIIALIYVYVRKKRAR</sequence>
<dbReference type="Proteomes" id="UP000248555">
    <property type="component" value="Unassembled WGS sequence"/>
</dbReference>
<dbReference type="AlphaFoldDB" id="A0A327Y250"/>
<gene>
    <name evidence="2" type="ORF">B0I26_12516</name>
</gene>
<comment type="caution">
    <text evidence="2">The sequence shown here is derived from an EMBL/GenBank/DDBJ whole genome shotgun (WGS) entry which is preliminary data.</text>
</comment>
<accession>A0A327Y250</accession>
<keyword evidence="1" id="KW-1133">Transmembrane helix</keyword>
<name>A0A327Y250_9BACL</name>
<feature type="transmembrane region" description="Helical" evidence="1">
    <location>
        <begin position="6"/>
        <end position="28"/>
    </location>
</feature>
<evidence type="ECO:0000313" key="2">
    <source>
        <dbReference type="EMBL" id="RAK15083.1"/>
    </source>
</evidence>